<proteinExistence type="predicted"/>
<name>A0A4C1U597_EUMVA</name>
<dbReference type="Proteomes" id="UP000299102">
    <property type="component" value="Unassembled WGS sequence"/>
</dbReference>
<reference evidence="2 3" key="1">
    <citation type="journal article" date="2019" name="Commun. Biol.">
        <title>The bagworm genome reveals a unique fibroin gene that provides high tensile strength.</title>
        <authorList>
            <person name="Kono N."/>
            <person name="Nakamura H."/>
            <person name="Ohtoshi R."/>
            <person name="Tomita M."/>
            <person name="Numata K."/>
            <person name="Arakawa K."/>
        </authorList>
    </citation>
    <scope>NUCLEOTIDE SEQUENCE [LARGE SCALE GENOMIC DNA]</scope>
</reference>
<feature type="compositionally biased region" description="Basic and acidic residues" evidence="1">
    <location>
        <begin position="92"/>
        <end position="102"/>
    </location>
</feature>
<organism evidence="2 3">
    <name type="scientific">Eumeta variegata</name>
    <name type="common">Bagworm moth</name>
    <name type="synonym">Eumeta japonica</name>
    <dbReference type="NCBI Taxonomy" id="151549"/>
    <lineage>
        <taxon>Eukaryota</taxon>
        <taxon>Metazoa</taxon>
        <taxon>Ecdysozoa</taxon>
        <taxon>Arthropoda</taxon>
        <taxon>Hexapoda</taxon>
        <taxon>Insecta</taxon>
        <taxon>Pterygota</taxon>
        <taxon>Neoptera</taxon>
        <taxon>Endopterygota</taxon>
        <taxon>Lepidoptera</taxon>
        <taxon>Glossata</taxon>
        <taxon>Ditrysia</taxon>
        <taxon>Tineoidea</taxon>
        <taxon>Psychidae</taxon>
        <taxon>Oiketicinae</taxon>
        <taxon>Eumeta</taxon>
    </lineage>
</organism>
<sequence>MLPTSEPTHLFGDVHWGLALFTIHGREDVVQSSAHVVASPQYATHAAHFSKYTVRHDDHRGRKRSNAARSTTEQEQRELTRERRRSRTAQTHGREEATNRTS</sequence>
<keyword evidence="3" id="KW-1185">Reference proteome</keyword>
<dbReference type="AlphaFoldDB" id="A0A4C1U597"/>
<evidence type="ECO:0000313" key="2">
    <source>
        <dbReference type="EMBL" id="GBP21430.1"/>
    </source>
</evidence>
<feature type="compositionally biased region" description="Basic and acidic residues" evidence="1">
    <location>
        <begin position="72"/>
        <end position="81"/>
    </location>
</feature>
<evidence type="ECO:0000313" key="3">
    <source>
        <dbReference type="Proteomes" id="UP000299102"/>
    </source>
</evidence>
<evidence type="ECO:0000256" key="1">
    <source>
        <dbReference type="SAM" id="MobiDB-lite"/>
    </source>
</evidence>
<dbReference type="EMBL" id="BGZK01000128">
    <property type="protein sequence ID" value="GBP21430.1"/>
    <property type="molecule type" value="Genomic_DNA"/>
</dbReference>
<feature type="region of interest" description="Disordered" evidence="1">
    <location>
        <begin position="49"/>
        <end position="102"/>
    </location>
</feature>
<protein>
    <submittedName>
        <fullName evidence="2">Uncharacterized protein</fullName>
    </submittedName>
</protein>
<gene>
    <name evidence="2" type="ORF">EVAR_12031_1</name>
</gene>
<comment type="caution">
    <text evidence="2">The sequence shown here is derived from an EMBL/GenBank/DDBJ whole genome shotgun (WGS) entry which is preliminary data.</text>
</comment>
<accession>A0A4C1U597</accession>